<keyword evidence="4" id="KW-1185">Reference proteome</keyword>
<evidence type="ECO:0000313" key="3">
    <source>
        <dbReference type="EMBL" id="CAH9147163.1"/>
    </source>
</evidence>
<feature type="region of interest" description="Disordered" evidence="2">
    <location>
        <begin position="1"/>
        <end position="103"/>
    </location>
</feature>
<feature type="compositionally biased region" description="Basic and acidic residues" evidence="2">
    <location>
        <begin position="13"/>
        <end position="43"/>
    </location>
</feature>
<evidence type="ECO:0000256" key="1">
    <source>
        <dbReference type="SAM" id="Coils"/>
    </source>
</evidence>
<feature type="compositionally biased region" description="Basic and acidic residues" evidence="2">
    <location>
        <begin position="54"/>
        <end position="63"/>
    </location>
</feature>
<dbReference type="AlphaFoldDB" id="A0AAV0GI29"/>
<dbReference type="Proteomes" id="UP001152523">
    <property type="component" value="Unassembled WGS sequence"/>
</dbReference>
<dbReference type="EMBL" id="CAMAPF010001122">
    <property type="protein sequence ID" value="CAH9147163.1"/>
    <property type="molecule type" value="Genomic_DNA"/>
</dbReference>
<accession>A0AAV0GI29</accession>
<evidence type="ECO:0000256" key="2">
    <source>
        <dbReference type="SAM" id="MobiDB-lite"/>
    </source>
</evidence>
<organism evidence="3 4">
    <name type="scientific">Cuscuta epithymum</name>
    <dbReference type="NCBI Taxonomy" id="186058"/>
    <lineage>
        <taxon>Eukaryota</taxon>
        <taxon>Viridiplantae</taxon>
        <taxon>Streptophyta</taxon>
        <taxon>Embryophyta</taxon>
        <taxon>Tracheophyta</taxon>
        <taxon>Spermatophyta</taxon>
        <taxon>Magnoliopsida</taxon>
        <taxon>eudicotyledons</taxon>
        <taxon>Gunneridae</taxon>
        <taxon>Pentapetalae</taxon>
        <taxon>asterids</taxon>
        <taxon>lamiids</taxon>
        <taxon>Solanales</taxon>
        <taxon>Convolvulaceae</taxon>
        <taxon>Cuscuteae</taxon>
        <taxon>Cuscuta</taxon>
        <taxon>Cuscuta subgen. Cuscuta</taxon>
    </lineage>
</organism>
<protein>
    <submittedName>
        <fullName evidence="3">Uncharacterized protein</fullName>
    </submittedName>
</protein>
<proteinExistence type="predicted"/>
<feature type="coiled-coil region" evidence="1">
    <location>
        <begin position="183"/>
        <end position="263"/>
    </location>
</feature>
<feature type="region of interest" description="Disordered" evidence="2">
    <location>
        <begin position="336"/>
        <end position="394"/>
    </location>
</feature>
<gene>
    <name evidence="3" type="ORF">CEPIT_LOCUS43528</name>
</gene>
<feature type="compositionally biased region" description="Acidic residues" evidence="2">
    <location>
        <begin position="371"/>
        <end position="380"/>
    </location>
</feature>
<reference evidence="3" key="1">
    <citation type="submission" date="2022-07" db="EMBL/GenBank/DDBJ databases">
        <authorList>
            <person name="Macas J."/>
            <person name="Novak P."/>
            <person name="Neumann P."/>
        </authorList>
    </citation>
    <scope>NUCLEOTIDE SEQUENCE</scope>
</reference>
<keyword evidence="1" id="KW-0175">Coiled coil</keyword>
<feature type="compositionally biased region" description="Basic and acidic residues" evidence="2">
    <location>
        <begin position="71"/>
        <end position="82"/>
    </location>
</feature>
<feature type="compositionally biased region" description="Basic and acidic residues" evidence="2">
    <location>
        <begin position="356"/>
        <end position="370"/>
    </location>
</feature>
<evidence type="ECO:0000313" key="4">
    <source>
        <dbReference type="Proteomes" id="UP001152523"/>
    </source>
</evidence>
<comment type="caution">
    <text evidence="3">The sequence shown here is derived from an EMBL/GenBank/DDBJ whole genome shotgun (WGS) entry which is preliminary data.</text>
</comment>
<name>A0AAV0GI29_9ASTE</name>
<sequence>MDPKAFAKLSKQLAREKKKDEGLPTQRVVDEFFKKPEGAKSRNGEGPSQATVDEGSKAVELKRKNAGKGSKPPEKKQKKGDAEQDAPVITVEENSSSEAPAQKVGVAWPTEDVNFSVKKGCAIMHGTLDPREFLRGTTPPTDKSVLSRQKTGPLGSKILQAAVTAALGLGELMQRMEQSDLQRAKAAEIQNKLEEDNAALRKQLMEVEAALRLEKDNVQKKVDDARALGRGDGLEAAAATIKAAAEEAEKAKAEAVAKAEREAVAVFLSDGWKAEDQRQWRASVVEASVEDWVGGPGALWLARKGKSFYEGGEFFTQANLYRKLARHFGVEPKEFKPEAYGLPPLQPDVRIPLPSGEERQLLEDSELARCDDDDEGDADGDASSRPKEDVAENA</sequence>
<feature type="compositionally biased region" description="Basic and acidic residues" evidence="2">
    <location>
        <begin position="382"/>
        <end position="394"/>
    </location>
</feature>